<dbReference type="AlphaFoldDB" id="A0A2S9J2M1"/>
<keyword evidence="1" id="KW-0812">Transmembrane</keyword>
<dbReference type="RefSeq" id="WP_105717154.1">
    <property type="nucleotide sequence ID" value="NZ_PVBQ01000008.1"/>
</dbReference>
<keyword evidence="3" id="KW-1185">Reference proteome</keyword>
<keyword evidence="1" id="KW-0472">Membrane</keyword>
<dbReference type="Proteomes" id="UP000239711">
    <property type="component" value="Unassembled WGS sequence"/>
</dbReference>
<keyword evidence="1" id="KW-1133">Transmembrane helix</keyword>
<evidence type="ECO:0000256" key="1">
    <source>
        <dbReference type="SAM" id="Phobius"/>
    </source>
</evidence>
<dbReference type="OrthoDB" id="637901at2"/>
<protein>
    <submittedName>
        <fullName evidence="2">Uncharacterized protein</fullName>
    </submittedName>
</protein>
<gene>
    <name evidence="2" type="ORF">C5745_11460</name>
</gene>
<comment type="caution">
    <text evidence="2">The sequence shown here is derived from an EMBL/GenBank/DDBJ whole genome shotgun (WGS) entry which is preliminary data.</text>
</comment>
<feature type="transmembrane region" description="Helical" evidence="1">
    <location>
        <begin position="7"/>
        <end position="28"/>
    </location>
</feature>
<evidence type="ECO:0000313" key="3">
    <source>
        <dbReference type="Proteomes" id="UP000239711"/>
    </source>
</evidence>
<organism evidence="2 3">
    <name type="scientific">Sphingobacterium haloxyli</name>
    <dbReference type="NCBI Taxonomy" id="2100533"/>
    <lineage>
        <taxon>Bacteria</taxon>
        <taxon>Pseudomonadati</taxon>
        <taxon>Bacteroidota</taxon>
        <taxon>Sphingobacteriia</taxon>
        <taxon>Sphingobacteriales</taxon>
        <taxon>Sphingobacteriaceae</taxon>
        <taxon>Sphingobacterium</taxon>
    </lineage>
</organism>
<dbReference type="EMBL" id="PVBQ01000008">
    <property type="protein sequence ID" value="PRD47036.1"/>
    <property type="molecule type" value="Genomic_DNA"/>
</dbReference>
<name>A0A2S9J2M1_9SPHI</name>
<sequence>MTLIKKTLQFIILSVLVMGIALVTLYVYRKSRAYNQYVHRDSHAVVSIALDDLLLDNIDQLFERRTLATANQKSPLSVVKNWLEAGVSIPAQIHFFSLRENPLTFYTIQRIENIGKWEAFLQEYAADYIQTVDSSERLTLVQSPSLPTILSNEHYALFRIGLPEKDSEEKMKAIWSIENDWVYVRNLPLLSTEKTNTHITYRDIDGKSQLLANLSKNHITLAGEWEFNAEHPSSGQVRKLKRDADLFFLFWSTLSLEQMPTFTKYISVLSDIEETILKDNSYGYTDLVIRNRTTTQKDTIVVYDYDEDFNSIEKKEVQETSVPVIESVWKGNVPLASLLPDKVFYKLNKTHTDTVILLSTDKRGEFPPTFVATAIPFHIQVDFSNTPDSWNGQIFTWLHQRAVRVNIETSLKDNKTLKINGDIYYKEK</sequence>
<reference evidence="2 3" key="1">
    <citation type="submission" date="2018-02" db="EMBL/GenBank/DDBJ databases">
        <title>The draft genome of Sphingobacterium sp. 5JN-11.</title>
        <authorList>
            <person name="Liu L."/>
            <person name="Li L."/>
            <person name="Liang L."/>
            <person name="Zhang X."/>
            <person name="Wang T."/>
        </authorList>
    </citation>
    <scope>NUCLEOTIDE SEQUENCE [LARGE SCALE GENOMIC DNA]</scope>
    <source>
        <strain evidence="2 3">5JN-11</strain>
    </source>
</reference>
<proteinExistence type="predicted"/>
<evidence type="ECO:0000313" key="2">
    <source>
        <dbReference type="EMBL" id="PRD47036.1"/>
    </source>
</evidence>
<accession>A0A2S9J2M1</accession>